<dbReference type="PANTHER" id="PTHR36505">
    <property type="entry name" value="BLR1072 PROTEIN"/>
    <property type="match status" value="1"/>
</dbReference>
<sequence length="119" mass="12545">MTQHSNTRPGGGTGGAFGFVRDGYDRVGAHDLNTSDLESATVYGRNDENIGSISSLQLGSDDKITHAVVDVGGFLGIGAHSVLLPFEQLNVQRETGGSTVRVNLDTTKEKLKSLPHHAA</sequence>
<protein>
    <submittedName>
        <fullName evidence="2">PRC-barrel domain-containing protein</fullName>
    </submittedName>
</protein>
<reference evidence="2 3" key="1">
    <citation type="journal article" date="2000" name="Arch. Microbiol.">
        <title>Rhodobaca bogoriensis gen. nov. and sp. nov., an alkaliphilic purple nonsulfur bacterium from African Rift Valley soda lakes.</title>
        <authorList>
            <person name="Milford A.D."/>
            <person name="Achenbach L.A."/>
            <person name="Jung D.O."/>
            <person name="Madigan M.T."/>
        </authorList>
    </citation>
    <scope>NUCLEOTIDE SEQUENCE [LARGE SCALE GENOMIC DNA]</scope>
    <source>
        <strain evidence="2 3">2376</strain>
    </source>
</reference>
<organism evidence="2 3">
    <name type="scientific">Rhabdonatronobacter sediminivivens</name>
    <dbReference type="NCBI Taxonomy" id="2743469"/>
    <lineage>
        <taxon>Bacteria</taxon>
        <taxon>Pseudomonadati</taxon>
        <taxon>Pseudomonadota</taxon>
        <taxon>Alphaproteobacteria</taxon>
        <taxon>Rhodobacterales</taxon>
        <taxon>Paracoccaceae</taxon>
        <taxon>Rhabdonatronobacter</taxon>
    </lineage>
</organism>
<dbReference type="PANTHER" id="PTHR36505:SF1">
    <property type="entry name" value="BLR1072 PROTEIN"/>
    <property type="match status" value="1"/>
</dbReference>
<evidence type="ECO:0000313" key="3">
    <source>
        <dbReference type="Proteomes" id="UP000529417"/>
    </source>
</evidence>
<name>A0A7Z0I1I6_9RHOB</name>
<dbReference type="Proteomes" id="UP000529417">
    <property type="component" value="Unassembled WGS sequence"/>
</dbReference>
<keyword evidence="3" id="KW-1185">Reference proteome</keyword>
<gene>
    <name evidence="2" type="ORF">HUK65_14670</name>
</gene>
<evidence type="ECO:0000259" key="1">
    <source>
        <dbReference type="Pfam" id="PF05239"/>
    </source>
</evidence>
<dbReference type="Gene3D" id="2.30.30.240">
    <property type="entry name" value="PRC-barrel domain"/>
    <property type="match status" value="1"/>
</dbReference>
<evidence type="ECO:0000313" key="2">
    <source>
        <dbReference type="EMBL" id="NYS26231.1"/>
    </source>
</evidence>
<dbReference type="InterPro" id="IPR011033">
    <property type="entry name" value="PRC_barrel-like_sf"/>
</dbReference>
<dbReference type="RefSeq" id="WP_179907027.1">
    <property type="nucleotide sequence ID" value="NZ_JACBXS010000037.1"/>
</dbReference>
<comment type="caution">
    <text evidence="2">The sequence shown here is derived from an EMBL/GenBank/DDBJ whole genome shotgun (WGS) entry which is preliminary data.</text>
</comment>
<dbReference type="AlphaFoldDB" id="A0A7Z0I1I6"/>
<dbReference type="EMBL" id="JACBXS010000037">
    <property type="protein sequence ID" value="NYS26231.1"/>
    <property type="molecule type" value="Genomic_DNA"/>
</dbReference>
<dbReference type="SUPFAM" id="SSF50346">
    <property type="entry name" value="PRC-barrel domain"/>
    <property type="match status" value="1"/>
</dbReference>
<feature type="domain" description="PRC-barrel" evidence="1">
    <location>
        <begin position="35"/>
        <end position="93"/>
    </location>
</feature>
<accession>A0A7Z0I1I6</accession>
<dbReference type="InterPro" id="IPR027275">
    <property type="entry name" value="PRC-brl_dom"/>
</dbReference>
<proteinExistence type="predicted"/>
<dbReference type="Pfam" id="PF05239">
    <property type="entry name" value="PRC"/>
    <property type="match status" value="1"/>
</dbReference>